<feature type="transmembrane region" description="Helical" evidence="1">
    <location>
        <begin position="79"/>
        <end position="100"/>
    </location>
</feature>
<keyword evidence="1" id="KW-1133">Transmembrane helix</keyword>
<feature type="transmembrane region" description="Helical" evidence="1">
    <location>
        <begin position="188"/>
        <end position="208"/>
    </location>
</feature>
<name>A0A921KCM0_SPOPS</name>
<proteinExistence type="predicted"/>
<dbReference type="EMBL" id="DYWT01000113">
    <property type="protein sequence ID" value="HJF31497.1"/>
    <property type="molecule type" value="Genomic_DNA"/>
</dbReference>
<gene>
    <name evidence="2" type="ORF">K8V56_06930</name>
</gene>
<keyword evidence="1" id="KW-0812">Transmembrane</keyword>
<feature type="transmembrane region" description="Helical" evidence="1">
    <location>
        <begin position="149"/>
        <end position="176"/>
    </location>
</feature>
<reference evidence="2" key="2">
    <citation type="submission" date="2021-09" db="EMBL/GenBank/DDBJ databases">
        <authorList>
            <person name="Gilroy R."/>
        </authorList>
    </citation>
    <scope>NUCLEOTIDE SEQUENCE</scope>
    <source>
        <strain evidence="2">CHK171-7178</strain>
    </source>
</reference>
<accession>A0A921KCM0</accession>
<sequence>MTNVRKQVDKLFAKYPKTNETLELKEEVIGNLEAEIEDLESGGLTFEEAARFSIGKMAKLDVLIDGVKFIRINKVIIEMLQWTLIYTLIAWILTIPLSIFDTVRRTSWILLFFVIIIGIIYFAVYFIHGFLLKKSVKVDLIKIVAIRKFLWIMWSAFIIIKWGMVTALFFGSNIWFRHPVSINGPYEFARIIIMYAIPIITVIIPLLMNKLKIVIEKQGEDGSFET</sequence>
<feature type="transmembrane region" description="Helical" evidence="1">
    <location>
        <begin position="106"/>
        <end position="128"/>
    </location>
</feature>
<comment type="caution">
    <text evidence="2">The sequence shown here is derived from an EMBL/GenBank/DDBJ whole genome shotgun (WGS) entry which is preliminary data.</text>
</comment>
<evidence type="ECO:0000313" key="3">
    <source>
        <dbReference type="Proteomes" id="UP000698173"/>
    </source>
</evidence>
<dbReference type="Proteomes" id="UP000698173">
    <property type="component" value="Unassembled WGS sequence"/>
</dbReference>
<reference evidence="2" key="1">
    <citation type="journal article" date="2021" name="PeerJ">
        <title>Extensive microbial diversity within the chicken gut microbiome revealed by metagenomics and culture.</title>
        <authorList>
            <person name="Gilroy R."/>
            <person name="Ravi A."/>
            <person name="Getino M."/>
            <person name="Pursley I."/>
            <person name="Horton D.L."/>
            <person name="Alikhan N.F."/>
            <person name="Baker D."/>
            <person name="Gharbi K."/>
            <person name="Hall N."/>
            <person name="Watson M."/>
            <person name="Adriaenssens E.M."/>
            <person name="Foster-Nyarko E."/>
            <person name="Jarju S."/>
            <person name="Secka A."/>
            <person name="Antonio M."/>
            <person name="Oren A."/>
            <person name="Chaudhuri R.R."/>
            <person name="La Ragione R."/>
            <person name="Hildebrand F."/>
            <person name="Pallen M.J."/>
        </authorList>
    </citation>
    <scope>NUCLEOTIDE SEQUENCE</scope>
    <source>
        <strain evidence="2">CHK171-7178</strain>
    </source>
</reference>
<evidence type="ECO:0000313" key="2">
    <source>
        <dbReference type="EMBL" id="HJF31497.1"/>
    </source>
</evidence>
<protein>
    <submittedName>
        <fullName evidence="2">Uncharacterized protein</fullName>
    </submittedName>
</protein>
<keyword evidence="1" id="KW-0472">Membrane</keyword>
<organism evidence="2 3">
    <name type="scientific">Sporosarcina psychrophila</name>
    <name type="common">Bacillus psychrophilus</name>
    <dbReference type="NCBI Taxonomy" id="1476"/>
    <lineage>
        <taxon>Bacteria</taxon>
        <taxon>Bacillati</taxon>
        <taxon>Bacillota</taxon>
        <taxon>Bacilli</taxon>
        <taxon>Bacillales</taxon>
        <taxon>Caryophanaceae</taxon>
        <taxon>Sporosarcina</taxon>
    </lineage>
</organism>
<dbReference type="AlphaFoldDB" id="A0A921KCM0"/>
<evidence type="ECO:0000256" key="1">
    <source>
        <dbReference type="SAM" id="Phobius"/>
    </source>
</evidence>